<organism evidence="3 4">
    <name type="scientific">Mycolicibacterium austroafricanum</name>
    <name type="common">Mycobacterium austroafricanum</name>
    <dbReference type="NCBI Taxonomy" id="39687"/>
    <lineage>
        <taxon>Bacteria</taxon>
        <taxon>Bacillati</taxon>
        <taxon>Actinomycetota</taxon>
        <taxon>Actinomycetes</taxon>
        <taxon>Mycobacteriales</taxon>
        <taxon>Mycobacteriaceae</taxon>
        <taxon>Mycolicibacterium</taxon>
    </lineage>
</organism>
<proteinExistence type="predicted"/>
<dbReference type="Gene3D" id="3.90.550.10">
    <property type="entry name" value="Spore Coat Polysaccharide Biosynthesis Protein SpsA, Chain A"/>
    <property type="match status" value="1"/>
</dbReference>
<dbReference type="GO" id="GO:0016779">
    <property type="term" value="F:nucleotidyltransferase activity"/>
    <property type="evidence" value="ECO:0007669"/>
    <property type="project" value="UniProtKB-KW"/>
</dbReference>
<evidence type="ECO:0000256" key="1">
    <source>
        <dbReference type="ARBA" id="ARBA00022679"/>
    </source>
</evidence>
<keyword evidence="1" id="KW-0808">Transferase</keyword>
<name>A0ABT8HNU0_MYCAO</name>
<sequence length="219" mass="22249">MTVTAILPVPESYVQRREAVFAPVAGESPLVRIVRALAAVGDVVVAAAQSLADEVRETLAAQALPAVRTVGARSPGARADCIAAGLAALGDGDGPVLLHDLTWPLIADATLDAVLSAVHGGADAVLPIRPVTDSVKAVDARGAVTATLDRSPLRTVQFPRGFDAAVLERLLADGAADFDELGAALSVGTPLTLVEGDTDTMSFDLPADSAFLAAVIAGR</sequence>
<dbReference type="EMBL" id="JAUHTC010000096">
    <property type="protein sequence ID" value="MDN4521942.1"/>
    <property type="molecule type" value="Genomic_DNA"/>
</dbReference>
<dbReference type="Pfam" id="PF01128">
    <property type="entry name" value="IspD"/>
    <property type="match status" value="1"/>
</dbReference>
<dbReference type="RefSeq" id="WP_011781285.1">
    <property type="nucleotide sequence ID" value="NZ_CP070380.1"/>
</dbReference>
<comment type="caution">
    <text evidence="3">The sequence shown here is derived from an EMBL/GenBank/DDBJ whole genome shotgun (WGS) entry which is preliminary data.</text>
</comment>
<reference evidence="3" key="1">
    <citation type="submission" date="2023-07" db="EMBL/GenBank/DDBJ databases">
        <title>Degradation of tert-butanol by M. austroafricanum TBA100.</title>
        <authorList>
            <person name="Helbich S."/>
            <person name="Vainshtein Y."/>
        </authorList>
    </citation>
    <scope>NUCLEOTIDE SEQUENCE</scope>
    <source>
        <strain evidence="3">TBA100</strain>
    </source>
</reference>
<evidence type="ECO:0000313" key="4">
    <source>
        <dbReference type="Proteomes" id="UP001172687"/>
    </source>
</evidence>
<dbReference type="InterPro" id="IPR050088">
    <property type="entry name" value="IspD/TarI_cytidylyltransf_bact"/>
</dbReference>
<gene>
    <name evidence="3" type="ORF">QYF68_29590</name>
</gene>
<evidence type="ECO:0000313" key="3">
    <source>
        <dbReference type="EMBL" id="MDN4521942.1"/>
    </source>
</evidence>
<dbReference type="Proteomes" id="UP001172687">
    <property type="component" value="Unassembled WGS sequence"/>
</dbReference>
<dbReference type="InterPro" id="IPR034683">
    <property type="entry name" value="IspD/TarI"/>
</dbReference>
<dbReference type="PANTHER" id="PTHR32125:SF4">
    <property type="entry name" value="2-C-METHYL-D-ERYTHRITOL 4-PHOSPHATE CYTIDYLYLTRANSFERASE, CHLOROPLASTIC"/>
    <property type="match status" value="1"/>
</dbReference>
<keyword evidence="4" id="KW-1185">Reference proteome</keyword>
<dbReference type="PANTHER" id="PTHR32125">
    <property type="entry name" value="2-C-METHYL-D-ERYTHRITOL 4-PHOSPHATE CYTIDYLYLTRANSFERASE, CHLOROPLASTIC"/>
    <property type="match status" value="1"/>
</dbReference>
<dbReference type="InterPro" id="IPR029044">
    <property type="entry name" value="Nucleotide-diphossugar_trans"/>
</dbReference>
<dbReference type="SUPFAM" id="SSF53448">
    <property type="entry name" value="Nucleotide-diphospho-sugar transferases"/>
    <property type="match status" value="1"/>
</dbReference>
<protein>
    <submittedName>
        <fullName evidence="3">2-C-methyl-D-erythritol 4-phosphate cytidylyltransferase</fullName>
    </submittedName>
</protein>
<accession>A0ABT8HNU0</accession>
<evidence type="ECO:0000256" key="2">
    <source>
        <dbReference type="ARBA" id="ARBA00022695"/>
    </source>
</evidence>
<keyword evidence="2 3" id="KW-0548">Nucleotidyltransferase</keyword>